<feature type="binding site" evidence="10">
    <location>
        <position position="368"/>
    </location>
    <ligand>
        <name>5-phospho-alpha-D-ribose 1-diphosphate</name>
        <dbReference type="ChEBI" id="CHEBI:58017"/>
        <note>ligand shared between dimeric partners</note>
    </ligand>
</feature>
<comment type="catalytic activity">
    <reaction evidence="9 11">
        <text>orotidine 5'-phosphate + H(+) = UMP + CO2</text>
        <dbReference type="Rhea" id="RHEA:11596"/>
        <dbReference type="ChEBI" id="CHEBI:15378"/>
        <dbReference type="ChEBI" id="CHEBI:16526"/>
        <dbReference type="ChEBI" id="CHEBI:57538"/>
        <dbReference type="ChEBI" id="CHEBI:57865"/>
        <dbReference type="EC" id="4.1.1.23"/>
    </reaction>
</comment>
<dbReference type="InterPro" id="IPR011995">
    <property type="entry name" value="OMPdecase_type-2"/>
</dbReference>
<dbReference type="InterPro" id="IPR018089">
    <property type="entry name" value="OMPdecase_AS"/>
</dbReference>
<dbReference type="InterPro" id="IPR011060">
    <property type="entry name" value="RibuloseP-bd_barrel"/>
</dbReference>
<evidence type="ECO:0000313" key="13">
    <source>
        <dbReference type="EMBL" id="MDT8897592.1"/>
    </source>
</evidence>
<evidence type="ECO:0000256" key="4">
    <source>
        <dbReference type="ARBA" id="ARBA00022676"/>
    </source>
</evidence>
<comment type="caution">
    <text evidence="13">The sequence shown here is derived from an EMBL/GenBank/DDBJ whole genome shotgun (WGS) entry which is preliminary data.</text>
</comment>
<comment type="similarity">
    <text evidence="3 11">Belongs to the OMP decarboxylase family. Type 2 subfamily.</text>
</comment>
<evidence type="ECO:0000313" key="14">
    <source>
        <dbReference type="Proteomes" id="UP001254165"/>
    </source>
</evidence>
<dbReference type="HAMAP" id="MF_01215">
    <property type="entry name" value="OMPdecase_type2"/>
    <property type="match status" value="1"/>
</dbReference>
<dbReference type="InterPro" id="IPR013785">
    <property type="entry name" value="Aldolase_TIM"/>
</dbReference>
<dbReference type="PANTHER" id="PTHR43375:SF1">
    <property type="entry name" value="OROTIDINE 5'-PHOSPHATE DECARBOXYLASE"/>
    <property type="match status" value="1"/>
</dbReference>
<feature type="binding site" description="in other chain" evidence="10">
    <location>
        <begin position="394"/>
        <end position="402"/>
    </location>
    <ligand>
        <name>5-phospho-alpha-D-ribose 1-diphosphate</name>
        <dbReference type="ChEBI" id="CHEBI:58017"/>
        <note>ligand shared between dimeric partners</note>
    </ligand>
</feature>
<dbReference type="Gene3D" id="3.40.50.2020">
    <property type="match status" value="1"/>
</dbReference>
<dbReference type="SUPFAM" id="SSF53271">
    <property type="entry name" value="PRTase-like"/>
    <property type="match status" value="1"/>
</dbReference>
<dbReference type="HAMAP" id="MF_01208">
    <property type="entry name" value="PyrE"/>
    <property type="match status" value="1"/>
</dbReference>
<evidence type="ECO:0000256" key="10">
    <source>
        <dbReference type="HAMAP-Rule" id="MF_01208"/>
    </source>
</evidence>
<evidence type="ECO:0000256" key="3">
    <source>
        <dbReference type="ARBA" id="ARBA00008847"/>
    </source>
</evidence>
<evidence type="ECO:0000256" key="2">
    <source>
        <dbReference type="ARBA" id="ARBA00004889"/>
    </source>
</evidence>
<organism evidence="13 14">
    <name type="scientific">Thermanaerothrix solaris</name>
    <dbReference type="NCBI Taxonomy" id="3058434"/>
    <lineage>
        <taxon>Bacteria</taxon>
        <taxon>Bacillati</taxon>
        <taxon>Chloroflexota</taxon>
        <taxon>Anaerolineae</taxon>
        <taxon>Anaerolineales</taxon>
        <taxon>Anaerolineaceae</taxon>
        <taxon>Thermanaerothrix</taxon>
    </lineage>
</organism>
<keyword evidence="8 11" id="KW-0456">Lyase</keyword>
<dbReference type="NCBIfam" id="TIGR00336">
    <property type="entry name" value="pyrE"/>
    <property type="match status" value="1"/>
</dbReference>
<feature type="binding site" description="in other chain" evidence="10">
    <location>
        <position position="369"/>
    </location>
    <ligand>
        <name>5-phospho-alpha-D-ribose 1-diphosphate</name>
        <dbReference type="ChEBI" id="CHEBI:58017"/>
        <note>ligand shared between dimeric partners</note>
    </ligand>
</feature>
<feature type="binding site" evidence="10">
    <location>
        <position position="426"/>
    </location>
    <ligand>
        <name>orotate</name>
        <dbReference type="ChEBI" id="CHEBI:30839"/>
    </ligand>
</feature>
<dbReference type="EMBL" id="JAUHMF010000001">
    <property type="protein sequence ID" value="MDT8897592.1"/>
    <property type="molecule type" value="Genomic_DNA"/>
</dbReference>
<dbReference type="CDD" id="cd04725">
    <property type="entry name" value="OMP_decarboxylase_like"/>
    <property type="match status" value="1"/>
</dbReference>
<dbReference type="RefSeq" id="WP_315624255.1">
    <property type="nucleotide sequence ID" value="NZ_JAUHMF010000001.1"/>
</dbReference>
<comment type="subunit">
    <text evidence="10">Homodimer.</text>
</comment>
<feature type="binding site" description="in other chain" evidence="10">
    <location>
        <position position="302"/>
    </location>
    <ligand>
        <name>5-phospho-alpha-D-ribose 1-diphosphate</name>
        <dbReference type="ChEBI" id="CHEBI:58017"/>
        <note>ligand shared between dimeric partners</note>
    </ligand>
</feature>
<dbReference type="InterPro" id="IPR023031">
    <property type="entry name" value="OPRT"/>
</dbReference>
<evidence type="ECO:0000256" key="9">
    <source>
        <dbReference type="ARBA" id="ARBA00049157"/>
    </source>
</evidence>
<feature type="domain" description="Orotidine 5'-phosphate decarboxylase" evidence="12">
    <location>
        <begin position="19"/>
        <end position="256"/>
    </location>
</feature>
<evidence type="ECO:0000256" key="11">
    <source>
        <dbReference type="HAMAP-Rule" id="MF_01215"/>
    </source>
</evidence>
<sequence>MNSGFFAQLEDRARKINSLLCVGLDPHPQDLAASTPEAAKMFCQRLIEATLDLALAYKPNAAFFEALGPQGWQVLKEVISSIPEGIPVILDAKRGDIASTAEAYARSAFETLGVDAITLNPYLGYDSLQPFLRYPDRGVFLLCKTSNPGAVDFQDLPLGDGESDLRLYEKVALKAQEWNTQGNIGLVVGATYPEALARLRRLAPDLWFLAPGVGVQGGDLAATLRAGLRADGLGILIPVSRAISRAESPRQAALDLVASLRQEHEAVLASRVAIPPFSPDWAALAEALLEAGCVRFGTFTLKSGLQSPIYIDLRQLVSYPRVLSQVSRAYLKVLRTLSFDRLAALPYAALPIATTISLLGNWSLIYPRKEVKAYGTQAEIEGEFRPGERVVVIDDLATTGGSKFEAIERLTQAGLVVEDVVVLIDRQSGASEALSAAGYRLHAVLTLSQLLDYWESTGRIPGEKIAEVREFLRRA</sequence>
<dbReference type="CDD" id="cd06223">
    <property type="entry name" value="PRTases_typeI"/>
    <property type="match status" value="1"/>
</dbReference>
<comment type="pathway">
    <text evidence="1 11">Pyrimidine metabolism; UMP biosynthesis via de novo pathway; UMP from orotate: step 2/2.</text>
</comment>
<comment type="caution">
    <text evidence="10">Lacks conserved residue(s) required for the propagation of feature annotation.</text>
</comment>
<feature type="binding site" evidence="10">
    <location>
        <position position="372"/>
    </location>
    <ligand>
        <name>5-phospho-alpha-D-ribose 1-diphosphate</name>
        <dbReference type="ChEBI" id="CHEBI:58017"/>
        <note>ligand shared between dimeric partners</note>
    </ligand>
</feature>
<dbReference type="InterPro" id="IPR000836">
    <property type="entry name" value="PRTase_dom"/>
</dbReference>
<evidence type="ECO:0000256" key="1">
    <source>
        <dbReference type="ARBA" id="ARBA00004861"/>
    </source>
</evidence>
<comment type="similarity">
    <text evidence="10">Belongs to the purine/pyrimidine phosphoribosyltransferase family. PyrE subfamily.</text>
</comment>
<evidence type="ECO:0000256" key="5">
    <source>
        <dbReference type="ARBA" id="ARBA00022679"/>
    </source>
</evidence>
<feature type="active site" description="Proton donor" evidence="11">
    <location>
        <position position="93"/>
    </location>
</feature>
<evidence type="ECO:0000259" key="12">
    <source>
        <dbReference type="SMART" id="SM00934"/>
    </source>
</evidence>
<evidence type="ECO:0000256" key="7">
    <source>
        <dbReference type="ARBA" id="ARBA00022975"/>
    </source>
</evidence>
<comment type="catalytic activity">
    <reaction evidence="10">
        <text>orotidine 5'-phosphate + diphosphate = orotate + 5-phospho-alpha-D-ribose 1-diphosphate</text>
        <dbReference type="Rhea" id="RHEA:10380"/>
        <dbReference type="ChEBI" id="CHEBI:30839"/>
        <dbReference type="ChEBI" id="CHEBI:33019"/>
        <dbReference type="ChEBI" id="CHEBI:57538"/>
        <dbReference type="ChEBI" id="CHEBI:58017"/>
        <dbReference type="EC" id="2.4.2.10"/>
    </reaction>
</comment>
<dbReference type="InterPro" id="IPR004467">
    <property type="entry name" value="Or_phspho_trans_dom"/>
</dbReference>
<dbReference type="SUPFAM" id="SSF51366">
    <property type="entry name" value="Ribulose-phoshate binding barrel"/>
    <property type="match status" value="1"/>
</dbReference>
<reference evidence="13 14" key="1">
    <citation type="submission" date="2023-07" db="EMBL/GenBank/DDBJ databases">
        <title>Novel species of Thermanaerothrix with wide hydrolytic capabilities.</title>
        <authorList>
            <person name="Zayulina K.S."/>
            <person name="Podosokorskaya O.A."/>
            <person name="Elcheninov A.G."/>
        </authorList>
    </citation>
    <scope>NUCLEOTIDE SEQUENCE [LARGE SCALE GENOMIC DNA]</scope>
    <source>
        <strain evidence="13 14">4228-RoL</strain>
    </source>
</reference>
<dbReference type="PANTHER" id="PTHR43375">
    <property type="entry name" value="OROTIDINE 5'-PHOSPHATE DECARBOXYLASE"/>
    <property type="match status" value="1"/>
</dbReference>
<evidence type="ECO:0000256" key="6">
    <source>
        <dbReference type="ARBA" id="ARBA00022793"/>
    </source>
</evidence>
<protein>
    <recommendedName>
        <fullName evidence="10 11">Multifunctional fusion protein</fullName>
    </recommendedName>
    <domain>
        <recommendedName>
            <fullName evidence="11">Orotidine 5'-phosphate decarboxylase</fullName>
            <ecNumber evidence="11">4.1.1.23</ecNumber>
        </recommendedName>
        <alternativeName>
            <fullName evidence="11">OMP decarboxylase</fullName>
            <shortName evidence="11">OMPDCase</shortName>
            <shortName evidence="11">OMPdecase</shortName>
        </alternativeName>
    </domain>
    <domain>
        <recommendedName>
            <fullName evidence="10">Orotate phosphoribosyltransferase</fullName>
            <shortName evidence="10">OPRT</shortName>
            <shortName evidence="10">OPRTase</shortName>
            <ecNumber evidence="10">2.4.2.10</ecNumber>
        </recommendedName>
    </domain>
</protein>
<dbReference type="InterPro" id="IPR029057">
    <property type="entry name" value="PRTase-like"/>
</dbReference>
<keyword evidence="7 11" id="KW-0665">Pyrimidine biosynthesis</keyword>
<keyword evidence="10" id="KW-0460">Magnesium</keyword>
<dbReference type="EC" id="2.4.2.10" evidence="10"/>
<proteinExistence type="inferred from homology"/>
<comment type="pathway">
    <text evidence="2 10">Pyrimidine metabolism; UMP biosynthesis via de novo pathway; UMP from orotate: step 1/2.</text>
</comment>
<dbReference type="Pfam" id="PF00215">
    <property type="entry name" value="OMPdecase"/>
    <property type="match status" value="1"/>
</dbReference>
<dbReference type="InterPro" id="IPR001754">
    <property type="entry name" value="OMPdeCOase_dom"/>
</dbReference>
<keyword evidence="4 10" id="KW-0328">Glycosyltransferase</keyword>
<feature type="binding site" evidence="10">
    <location>
        <position position="398"/>
    </location>
    <ligand>
        <name>orotate</name>
        <dbReference type="ChEBI" id="CHEBI:30839"/>
    </ligand>
</feature>
<gene>
    <name evidence="11 13" type="primary">pyrF</name>
    <name evidence="10" type="synonym">pyrE</name>
    <name evidence="13" type="ORF">QYE77_04880</name>
</gene>
<comment type="function">
    <text evidence="10">Catalyzes the transfer of a ribosyl phosphate group from 5-phosphoribose 1-diphosphate to orotate, leading to the formation of orotidine monophosphate (OMP).</text>
</comment>
<name>A0ABU3NL86_9CHLR</name>
<dbReference type="Gene3D" id="3.20.20.70">
    <property type="entry name" value="Aldolase class I"/>
    <property type="match status" value="1"/>
</dbReference>
<dbReference type="NCBIfam" id="TIGR02127">
    <property type="entry name" value="pyrF_sub2"/>
    <property type="match status" value="1"/>
</dbReference>
<comment type="cofactor">
    <cofactor evidence="10">
        <name>Mg(2+)</name>
        <dbReference type="ChEBI" id="CHEBI:18420"/>
    </cofactor>
</comment>
<dbReference type="Proteomes" id="UP001254165">
    <property type="component" value="Unassembled WGS sequence"/>
</dbReference>
<dbReference type="GO" id="GO:0004590">
    <property type="term" value="F:orotidine-5'-phosphate decarboxylase activity"/>
    <property type="evidence" value="ECO:0007669"/>
    <property type="project" value="UniProtKB-EC"/>
</dbReference>
<dbReference type="PROSITE" id="PS00156">
    <property type="entry name" value="OMPDECASE"/>
    <property type="match status" value="1"/>
</dbReference>
<accession>A0ABU3NL86</accession>
<evidence type="ECO:0000256" key="8">
    <source>
        <dbReference type="ARBA" id="ARBA00023239"/>
    </source>
</evidence>
<dbReference type="EC" id="4.1.1.23" evidence="11"/>
<keyword evidence="5 10" id="KW-0808">Transferase</keyword>
<keyword evidence="6 11" id="KW-0210">Decarboxylase</keyword>
<dbReference type="SMART" id="SM00934">
    <property type="entry name" value="OMPdecase"/>
    <property type="match status" value="1"/>
</dbReference>
<keyword evidence="14" id="KW-1185">Reference proteome</keyword>